<dbReference type="GO" id="GO:0005737">
    <property type="term" value="C:cytoplasm"/>
    <property type="evidence" value="ECO:0007669"/>
    <property type="project" value="UniProtKB-SubCell"/>
</dbReference>
<dbReference type="InterPro" id="IPR003395">
    <property type="entry name" value="RecF/RecN/SMC_N"/>
</dbReference>
<dbReference type="Gene3D" id="1.20.1060.20">
    <property type="match status" value="1"/>
</dbReference>
<name>A0A9D1LF79_9FIRM</name>
<keyword evidence="2 6" id="KW-0547">Nucleotide-binding</keyword>
<evidence type="ECO:0000256" key="5">
    <source>
        <dbReference type="ARBA" id="ARBA00023125"/>
    </source>
</evidence>
<dbReference type="GO" id="GO:0005524">
    <property type="term" value="F:ATP binding"/>
    <property type="evidence" value="ECO:0007669"/>
    <property type="project" value="UniProtKB-UniRule"/>
</dbReference>
<feature type="coiled-coil region" evidence="6">
    <location>
        <begin position="402"/>
        <end position="499"/>
    </location>
</feature>
<evidence type="ECO:0000256" key="2">
    <source>
        <dbReference type="ARBA" id="ARBA00022741"/>
    </source>
</evidence>
<evidence type="ECO:0000256" key="4">
    <source>
        <dbReference type="ARBA" id="ARBA00023054"/>
    </source>
</evidence>
<feature type="domain" description="SMC hinge" evidence="7">
    <location>
        <begin position="523"/>
        <end position="639"/>
    </location>
</feature>
<reference evidence="8" key="1">
    <citation type="submission" date="2020-10" db="EMBL/GenBank/DDBJ databases">
        <authorList>
            <person name="Gilroy R."/>
        </authorList>
    </citation>
    <scope>NUCLEOTIDE SEQUENCE</scope>
    <source>
        <strain evidence="8">ChiGjej1B1-19959</strain>
    </source>
</reference>
<dbReference type="InterPro" id="IPR027417">
    <property type="entry name" value="P-loop_NTPase"/>
</dbReference>
<evidence type="ECO:0000259" key="7">
    <source>
        <dbReference type="SMART" id="SM00968"/>
    </source>
</evidence>
<dbReference type="NCBIfam" id="TIGR02168">
    <property type="entry name" value="SMC_prok_B"/>
    <property type="match status" value="1"/>
</dbReference>
<dbReference type="Pfam" id="PF06470">
    <property type="entry name" value="SMC_hinge"/>
    <property type="match status" value="1"/>
</dbReference>
<evidence type="ECO:0000313" key="8">
    <source>
        <dbReference type="EMBL" id="HIU36611.1"/>
    </source>
</evidence>
<dbReference type="PANTHER" id="PTHR43977">
    <property type="entry name" value="STRUCTURAL MAINTENANCE OF CHROMOSOMES PROTEIN 3"/>
    <property type="match status" value="1"/>
</dbReference>
<dbReference type="InterPro" id="IPR011890">
    <property type="entry name" value="SMC_prok"/>
</dbReference>
<dbReference type="SMART" id="SM00968">
    <property type="entry name" value="SMC_hinge"/>
    <property type="match status" value="1"/>
</dbReference>
<comment type="similarity">
    <text evidence="6">Belongs to the SMC family.</text>
</comment>
<dbReference type="GO" id="GO:0005694">
    <property type="term" value="C:chromosome"/>
    <property type="evidence" value="ECO:0007669"/>
    <property type="project" value="InterPro"/>
</dbReference>
<evidence type="ECO:0000313" key="9">
    <source>
        <dbReference type="Proteomes" id="UP000824071"/>
    </source>
</evidence>
<evidence type="ECO:0000256" key="6">
    <source>
        <dbReference type="HAMAP-Rule" id="MF_01894"/>
    </source>
</evidence>
<protein>
    <recommendedName>
        <fullName evidence="6">Chromosome partition protein Smc</fullName>
    </recommendedName>
</protein>
<proteinExistence type="inferred from homology"/>
<organism evidence="8 9">
    <name type="scientific">Candidatus Fimenecus excrementigallinarum</name>
    <dbReference type="NCBI Taxonomy" id="2840816"/>
    <lineage>
        <taxon>Bacteria</taxon>
        <taxon>Bacillati</taxon>
        <taxon>Bacillota</taxon>
        <taxon>Clostridia</taxon>
        <taxon>Candidatus Fimenecus</taxon>
    </lineage>
</organism>
<keyword evidence="5 6" id="KW-0238">DNA-binding</keyword>
<dbReference type="GO" id="GO:0003677">
    <property type="term" value="F:DNA binding"/>
    <property type="evidence" value="ECO:0007669"/>
    <property type="project" value="UniProtKB-UniRule"/>
</dbReference>
<comment type="domain">
    <text evidence="6">Contains large globular domains required for ATP hydrolysis at each terminus and a third globular domain forming a flexible hinge near the middle of the molecule. These domains are separated by coiled-coil structures.</text>
</comment>
<sequence>MILKSLEMQGFKSFPDKTVLEFDKGITAVVGPNGSGKSNISDAVRWVLGEQSTKSLRGSKMEDVIFMGTDTRRQKGFAEVTLRFDNRDRALQRETDEVSVTRRYYRSGESEYGINGETVRLRDVNELFMDTGLGRDGYSLVGQGRIAELVSGKAGERRDMLEEAAGISHFRYRRNDANKRLAAAEENLVRLRDILSELEGRVGPLKAQSEKAQKFLTLAEEKKQLEIGLWLYTIDRTDDRLREQSHKIATAEAQHAEAAKQLDDLGAQIDKAAEDVQALLVQIETIRAEGAKAEEQAAALEAQVQVEETSIRHNEEAIERLLRDRAEEEETNRHLDTRIAEAKAAIEASEQARAACEAELAALTAEQEARLLESTRAKEEAAAVSAAVSALSVQIADDRVVAETANSSVEEIETRIRQIDETLGSRQAHYRSLKAAHEAAAAALAETEETLSALQNAMDGYTMRYASRAKKAEALRGALQEKERELQKTQDRVRLLSDLEKNMEGYQGAVRAVMRAAKQGALRGVHGPLSQLISVKPKYTTAVETALGAAVQHIVTETDQDAKRAIAFLKEKNAGRATFLPLSAVRPREFRETGLEDRYGFVSMADELVSADAQYRDVIRAQLGRTVVAEDMDAAIAMAKQYNYRFRIVTLDGQVINAGGSMTGGSRAQSVGILSRGNEIERLKKAIAAAETELQTLRLDEKTLTEDAAAAKAQLDGAQGDLLRAGEEKIRREGEEKLAADKLAGVFGAVEELVTEKETLRARADRILQNAAEARKALGDLQAQLAEKEAALEKLTGDSAALIEARETLSQKAAALRLQSLTLEKDAQSARDDLQHLENRLSGHADKRAALDGEIADYQQKNEDLRANIEALRANAEALRQSNADVRARVEAHMAERDALTKKQNDLRTLERAKAEERERLSGELARLEERKAAMRKEYDDLIAKLYEEYELTRREAAALDIRLDDHQAASKRLAELKGQIRALGSVNVAAIEEYKEVSERYAFLSGQVSDVERSRTELLRLIGELTERMAAQFTARFRQIDRAFGETFVELFGGGSAQLLLSDEHDVLECEIEIKVQPPGKNLKSIEPLSGGEKGLAAISLLFAILKVTPAPFCIFDEVEAALDDVNVSRYAQYVRRMTKNTQFILITHRRGTMEEADVLYGVTMQESGVSKLLELKTAEMAKELGLA</sequence>
<dbReference type="Gene3D" id="6.10.140.1720">
    <property type="match status" value="1"/>
</dbReference>
<dbReference type="InterPro" id="IPR024704">
    <property type="entry name" value="SMC"/>
</dbReference>
<dbReference type="GO" id="GO:0030261">
    <property type="term" value="P:chromosome condensation"/>
    <property type="evidence" value="ECO:0007669"/>
    <property type="project" value="InterPro"/>
</dbReference>
<feature type="coiled-coil region" evidence="6">
    <location>
        <begin position="234"/>
        <end position="366"/>
    </location>
</feature>
<comment type="subunit">
    <text evidence="6">Homodimer.</text>
</comment>
<dbReference type="Gene3D" id="3.30.70.1620">
    <property type="match status" value="1"/>
</dbReference>
<dbReference type="GO" id="GO:0016887">
    <property type="term" value="F:ATP hydrolysis activity"/>
    <property type="evidence" value="ECO:0007669"/>
    <property type="project" value="InterPro"/>
</dbReference>
<dbReference type="Gene3D" id="3.40.50.300">
    <property type="entry name" value="P-loop containing nucleotide triphosphate hydrolases"/>
    <property type="match status" value="2"/>
</dbReference>
<dbReference type="GO" id="GO:0006260">
    <property type="term" value="P:DNA replication"/>
    <property type="evidence" value="ECO:0007669"/>
    <property type="project" value="UniProtKB-UniRule"/>
</dbReference>
<feature type="binding site" evidence="6">
    <location>
        <begin position="32"/>
        <end position="39"/>
    </location>
    <ligand>
        <name>ATP</name>
        <dbReference type="ChEBI" id="CHEBI:30616"/>
    </ligand>
</feature>
<comment type="function">
    <text evidence="6">Required for chromosome condensation and partitioning.</text>
</comment>
<reference evidence="8" key="2">
    <citation type="journal article" date="2021" name="PeerJ">
        <title>Extensive microbial diversity within the chicken gut microbiome revealed by metagenomics and culture.</title>
        <authorList>
            <person name="Gilroy R."/>
            <person name="Ravi A."/>
            <person name="Getino M."/>
            <person name="Pursley I."/>
            <person name="Horton D.L."/>
            <person name="Alikhan N.F."/>
            <person name="Baker D."/>
            <person name="Gharbi K."/>
            <person name="Hall N."/>
            <person name="Watson M."/>
            <person name="Adriaenssens E.M."/>
            <person name="Foster-Nyarko E."/>
            <person name="Jarju S."/>
            <person name="Secka A."/>
            <person name="Antonio M."/>
            <person name="Oren A."/>
            <person name="Chaudhuri R.R."/>
            <person name="La Ragione R."/>
            <person name="Hildebrand F."/>
            <person name="Pallen M.J."/>
        </authorList>
    </citation>
    <scope>NUCLEOTIDE SEQUENCE</scope>
    <source>
        <strain evidence="8">ChiGjej1B1-19959</strain>
    </source>
</reference>
<dbReference type="Gene3D" id="1.10.287.1490">
    <property type="match status" value="1"/>
</dbReference>
<dbReference type="AlphaFoldDB" id="A0A9D1LF79"/>
<keyword evidence="3 6" id="KW-0067">ATP-binding</keyword>
<keyword evidence="4 6" id="KW-0175">Coiled coil</keyword>
<dbReference type="Proteomes" id="UP000824071">
    <property type="component" value="Unassembled WGS sequence"/>
</dbReference>
<dbReference type="CDD" id="cd03278">
    <property type="entry name" value="ABC_SMC_barmotin"/>
    <property type="match status" value="1"/>
</dbReference>
<evidence type="ECO:0000256" key="3">
    <source>
        <dbReference type="ARBA" id="ARBA00022840"/>
    </source>
</evidence>
<dbReference type="InterPro" id="IPR036277">
    <property type="entry name" value="SMC_hinge_sf"/>
</dbReference>
<evidence type="ECO:0000256" key="1">
    <source>
        <dbReference type="ARBA" id="ARBA00022490"/>
    </source>
</evidence>
<dbReference type="GO" id="GO:0007059">
    <property type="term" value="P:chromosome segregation"/>
    <property type="evidence" value="ECO:0007669"/>
    <property type="project" value="UniProtKB-UniRule"/>
</dbReference>
<keyword evidence="1 6" id="KW-0963">Cytoplasm</keyword>
<feature type="coiled-coil region" evidence="6">
    <location>
        <begin position="680"/>
        <end position="714"/>
    </location>
</feature>
<dbReference type="HAMAP" id="MF_01894">
    <property type="entry name" value="Smc_prok"/>
    <property type="match status" value="1"/>
</dbReference>
<dbReference type="EMBL" id="DVMW01000048">
    <property type="protein sequence ID" value="HIU36611.1"/>
    <property type="molecule type" value="Genomic_DNA"/>
</dbReference>
<feature type="coiled-coil region" evidence="6">
    <location>
        <begin position="174"/>
        <end position="201"/>
    </location>
</feature>
<dbReference type="SUPFAM" id="SSF52540">
    <property type="entry name" value="P-loop containing nucleoside triphosphate hydrolases"/>
    <property type="match status" value="1"/>
</dbReference>
<comment type="caution">
    <text evidence="8">The sequence shown here is derived from an EMBL/GenBank/DDBJ whole genome shotgun (WGS) entry which is preliminary data.</text>
</comment>
<dbReference type="InterPro" id="IPR010935">
    <property type="entry name" value="SMC_hinge"/>
</dbReference>
<gene>
    <name evidence="6 8" type="primary">smc</name>
    <name evidence="8" type="ORF">IAC53_08415</name>
</gene>
<dbReference type="GO" id="GO:0007062">
    <property type="term" value="P:sister chromatid cohesion"/>
    <property type="evidence" value="ECO:0007669"/>
    <property type="project" value="InterPro"/>
</dbReference>
<accession>A0A9D1LF79</accession>
<dbReference type="SUPFAM" id="SSF75553">
    <property type="entry name" value="Smc hinge domain"/>
    <property type="match status" value="1"/>
</dbReference>
<dbReference type="PIRSF" id="PIRSF005719">
    <property type="entry name" value="SMC"/>
    <property type="match status" value="1"/>
</dbReference>
<comment type="subcellular location">
    <subcellularLocation>
        <location evidence="6">Cytoplasm</location>
    </subcellularLocation>
</comment>
<feature type="coiled-coil region" evidence="6">
    <location>
        <begin position="750"/>
        <end position="956"/>
    </location>
</feature>
<dbReference type="Pfam" id="PF02463">
    <property type="entry name" value="SMC_N"/>
    <property type="match status" value="1"/>
</dbReference>